<dbReference type="EMBL" id="JBHTMA010000020">
    <property type="protein sequence ID" value="MFD1226341.1"/>
    <property type="molecule type" value="Genomic_DNA"/>
</dbReference>
<organism evidence="1 2">
    <name type="scientific">Pseudochrobactrum kiredjianiae</name>
    <dbReference type="NCBI Taxonomy" id="386305"/>
    <lineage>
        <taxon>Bacteria</taxon>
        <taxon>Pseudomonadati</taxon>
        <taxon>Pseudomonadota</taxon>
        <taxon>Alphaproteobacteria</taxon>
        <taxon>Hyphomicrobiales</taxon>
        <taxon>Brucellaceae</taxon>
        <taxon>Pseudochrobactrum</taxon>
    </lineage>
</organism>
<dbReference type="Pfam" id="PF08020">
    <property type="entry name" value="DUF1706"/>
    <property type="match status" value="1"/>
</dbReference>
<dbReference type="InterPro" id="IPR012550">
    <property type="entry name" value="DUF1706"/>
</dbReference>
<dbReference type="PIRSF" id="PIRSF031551">
    <property type="entry name" value="DUF1706"/>
    <property type="match status" value="1"/>
</dbReference>
<proteinExistence type="predicted"/>
<sequence length="167" mass="19190">MAVPQTKDQLLTAIQVSFEKLRHALMTIPADLAAEKNLSGHAKNTQMSVKDLVAYLTGWNELVLKWLVKDAAGEPVDFPETGFKWNELGKLAQKFYADYDALSYDTLLSRLQFAKEEIIQQISQRTDDELYGTLWYTKWTMGRMIQFNTSSPYTNAYGRLRKWQKAA</sequence>
<name>A0ABW3V1B8_9HYPH</name>
<dbReference type="PANTHER" id="PTHR40658:SF3">
    <property type="entry name" value="CLBS_DFSB FAMILY FOUR-HELIX BUNDLE PROTEIN"/>
    <property type="match status" value="1"/>
</dbReference>
<dbReference type="SUPFAM" id="SSF109854">
    <property type="entry name" value="DinB/YfiT-like putative metalloenzymes"/>
    <property type="match status" value="1"/>
</dbReference>
<reference evidence="2" key="1">
    <citation type="journal article" date="2019" name="Int. J. Syst. Evol. Microbiol.">
        <title>The Global Catalogue of Microorganisms (GCM) 10K type strain sequencing project: providing services to taxonomists for standard genome sequencing and annotation.</title>
        <authorList>
            <consortium name="The Broad Institute Genomics Platform"/>
            <consortium name="The Broad Institute Genome Sequencing Center for Infectious Disease"/>
            <person name="Wu L."/>
            <person name="Ma J."/>
        </authorList>
    </citation>
    <scope>NUCLEOTIDE SEQUENCE [LARGE SCALE GENOMIC DNA]</scope>
    <source>
        <strain evidence="2">CCUG 49584</strain>
    </source>
</reference>
<protein>
    <submittedName>
        <fullName evidence="1">ClbS/DfsB family four-helix bundle protein</fullName>
    </submittedName>
</protein>
<keyword evidence="2" id="KW-1185">Reference proteome</keyword>
<accession>A0ABW3V1B8</accession>
<dbReference type="Gene3D" id="1.20.120.450">
    <property type="entry name" value="dinb family like domain"/>
    <property type="match status" value="1"/>
</dbReference>
<dbReference type="PANTHER" id="PTHR40658">
    <property type="match status" value="1"/>
</dbReference>
<gene>
    <name evidence="1" type="ORF">ACFQ35_04070</name>
</gene>
<dbReference type="Proteomes" id="UP001597263">
    <property type="component" value="Unassembled WGS sequence"/>
</dbReference>
<dbReference type="InterPro" id="IPR034660">
    <property type="entry name" value="DinB/YfiT-like"/>
</dbReference>
<comment type="caution">
    <text evidence="1">The sequence shown here is derived from an EMBL/GenBank/DDBJ whole genome shotgun (WGS) entry which is preliminary data.</text>
</comment>
<dbReference type="RefSeq" id="WP_289388947.1">
    <property type="nucleotide sequence ID" value="NZ_JAUCBM010000025.1"/>
</dbReference>
<evidence type="ECO:0000313" key="2">
    <source>
        <dbReference type="Proteomes" id="UP001597263"/>
    </source>
</evidence>
<evidence type="ECO:0000313" key="1">
    <source>
        <dbReference type="EMBL" id="MFD1226341.1"/>
    </source>
</evidence>